<dbReference type="Proteomes" id="UP001241377">
    <property type="component" value="Unassembled WGS sequence"/>
</dbReference>
<evidence type="ECO:0000313" key="1">
    <source>
        <dbReference type="EMBL" id="KAJ9104153.1"/>
    </source>
</evidence>
<keyword evidence="2" id="KW-1185">Reference proteome</keyword>
<sequence length="889" mass="98523">MRSDDSAEKGSLPFGNDDKTPSLDHTGTREPPSESLATWKIYTRVALVDSAGAWTTSDAYLQGLSEQGWSFSTMQDRVDQPTIEQGVFFAQGRVEDKHHEKGDKHKHRPPFHHITPSQAEEIFFKVPNNDSAAAALLRYTSTEHMAGTGNDHLSALSLKAEWEAYLGLPYSAPYENVYDAGTPKNQQAVRGLENATHSQVWVDTYYPIMNKPVSRSLDILLPEGNGLIEWSATLREDIVEGDPTSVFRDEVPVFHGLSVSGNVTGPIVFVGYGTKRDFEDLERAGIDAKGAIVLVKYGKVFRGLKVKAAQEAGALACLIYSDPGDDGEVTIENGYEVYPDGPARNPSSVQRGSVQFLSSYPGDPSTPGYPAYENATRVAGGNQPSIPSLPISYADALPLLKTLEGRGKLAREVGQSGDWPGGLQDVEYFTGPSEKQIRFINEVDTKVTPIWNVFATIPGHIRDEVVVIGNHRDAWVLGGADPSSGSASVNEIMRGFSVLLEKGWKPLRTIMIASWDAEEYGLIGSTEWCEDFGDWLGKNVVAYLNVDVSVSGSNLKLSASPSLAHLMRHAAMQVEHPTDKNRSLWSMQDGGDWKTFNQEIKGLSTEVDYEDMFASEMNVKALGSGSDYTAFLQRYGVASTDMGYGFGPKDPVYHYHSIYDSYTWQEKYGDPGFHRHTAAAKVLGLMTLRVADDIILPLNISQYSLELSSYLEKVSSIAASMNVTDQLDFTKLHSSIITLQNASFTLDKQAADALKRLSKLVKKLPHRRHDGHHGKGVKRVWRKAVRLVKTSLGIQDQPSNSPDAKHGSNVRYRTSALSGHHDEREPLQIRAHHKDKKHSDHHKHKHDKKHHRHHHKRPHMPDPKKVKAIKQVLLEIRGINQKLAQYESG</sequence>
<name>A0ACC2VXK1_9TREE</name>
<reference evidence="1" key="1">
    <citation type="submission" date="2023-04" db="EMBL/GenBank/DDBJ databases">
        <title>Draft Genome sequencing of Naganishia species isolated from polar environments using Oxford Nanopore Technology.</title>
        <authorList>
            <person name="Leo P."/>
            <person name="Venkateswaran K."/>
        </authorList>
    </citation>
    <scope>NUCLEOTIDE SEQUENCE</scope>
    <source>
        <strain evidence="1">MNA-CCFEE 5261</strain>
    </source>
</reference>
<protein>
    <submittedName>
        <fullName evidence="1">Uncharacterized protein</fullName>
    </submittedName>
</protein>
<evidence type="ECO:0000313" key="2">
    <source>
        <dbReference type="Proteomes" id="UP001241377"/>
    </source>
</evidence>
<proteinExistence type="predicted"/>
<dbReference type="EMBL" id="JASBWR010000042">
    <property type="protein sequence ID" value="KAJ9104153.1"/>
    <property type="molecule type" value="Genomic_DNA"/>
</dbReference>
<comment type="caution">
    <text evidence="1">The sequence shown here is derived from an EMBL/GenBank/DDBJ whole genome shotgun (WGS) entry which is preliminary data.</text>
</comment>
<organism evidence="1 2">
    <name type="scientific">Naganishia cerealis</name>
    <dbReference type="NCBI Taxonomy" id="610337"/>
    <lineage>
        <taxon>Eukaryota</taxon>
        <taxon>Fungi</taxon>
        <taxon>Dikarya</taxon>
        <taxon>Basidiomycota</taxon>
        <taxon>Agaricomycotina</taxon>
        <taxon>Tremellomycetes</taxon>
        <taxon>Filobasidiales</taxon>
        <taxon>Filobasidiaceae</taxon>
        <taxon>Naganishia</taxon>
    </lineage>
</organism>
<accession>A0ACC2VXK1</accession>
<gene>
    <name evidence="1" type="ORF">QFC19_004137</name>
</gene>